<dbReference type="PANTHER" id="PTHR24286:SF354">
    <property type="entry name" value="ABSCISIC ACID 8'-HYDROXYLASE 2"/>
    <property type="match status" value="1"/>
</dbReference>
<comment type="similarity">
    <text evidence="6">Belongs to the cytochrome P450 family.</text>
</comment>
<dbReference type="eggNOG" id="KOG0157">
    <property type="taxonomic scope" value="Eukaryota"/>
</dbReference>
<keyword evidence="1" id="KW-0812">Transmembrane</keyword>
<dbReference type="GO" id="GO:0010295">
    <property type="term" value="F:(+)-abscisic acid 8'-hydroxylase activity"/>
    <property type="evidence" value="ECO:0007669"/>
    <property type="project" value="TreeGrafter"/>
</dbReference>
<evidence type="ECO:0000256" key="1">
    <source>
        <dbReference type="ARBA" id="ARBA00022692"/>
    </source>
</evidence>
<dbReference type="PANTHER" id="PTHR24286">
    <property type="entry name" value="CYTOCHROME P450 26"/>
    <property type="match status" value="1"/>
</dbReference>
<dbReference type="InterPro" id="IPR036396">
    <property type="entry name" value="Cyt_P450_sf"/>
</dbReference>
<dbReference type="GO" id="GO:0005506">
    <property type="term" value="F:iron ion binding"/>
    <property type="evidence" value="ECO:0007669"/>
    <property type="project" value="InterPro"/>
</dbReference>
<keyword evidence="6" id="KW-0560">Oxidoreductase</keyword>
<evidence type="ECO:0000256" key="2">
    <source>
        <dbReference type="ARBA" id="ARBA00022723"/>
    </source>
</evidence>
<comment type="cofactor">
    <cofactor evidence="5">
        <name>heme</name>
        <dbReference type="ChEBI" id="CHEBI:30413"/>
    </cofactor>
</comment>
<dbReference type="Gramene" id="OGLUM08G18680.2">
    <property type="protein sequence ID" value="OGLUM08G18680.2"/>
    <property type="gene ID" value="OGLUM08G18680"/>
</dbReference>
<dbReference type="PRINTS" id="PR00385">
    <property type="entry name" value="P450"/>
</dbReference>
<dbReference type="Proteomes" id="UP000026961">
    <property type="component" value="Chromosome 8"/>
</dbReference>
<accession>A0A0E0AWI2</accession>
<reference evidence="7" key="2">
    <citation type="submission" date="2018-05" db="EMBL/GenBank/DDBJ databases">
        <title>OgluRS3 (Oryza glumaepatula Reference Sequence Version 3).</title>
        <authorList>
            <person name="Zhang J."/>
            <person name="Kudrna D."/>
            <person name="Lee S."/>
            <person name="Talag J."/>
            <person name="Welchert J."/>
            <person name="Wing R.A."/>
        </authorList>
    </citation>
    <scope>NUCLEOTIDE SEQUENCE [LARGE SCALE GENOMIC DNA]</scope>
</reference>
<organism evidence="7">
    <name type="scientific">Oryza glumipatula</name>
    <dbReference type="NCBI Taxonomy" id="40148"/>
    <lineage>
        <taxon>Eukaryota</taxon>
        <taxon>Viridiplantae</taxon>
        <taxon>Streptophyta</taxon>
        <taxon>Embryophyta</taxon>
        <taxon>Tracheophyta</taxon>
        <taxon>Spermatophyta</taxon>
        <taxon>Magnoliopsida</taxon>
        <taxon>Liliopsida</taxon>
        <taxon>Poales</taxon>
        <taxon>Poaceae</taxon>
        <taxon>BOP clade</taxon>
        <taxon>Oryzoideae</taxon>
        <taxon>Oryzeae</taxon>
        <taxon>Oryzinae</taxon>
        <taxon>Oryza</taxon>
    </lineage>
</organism>
<keyword evidence="4 5" id="KW-0408">Iron</keyword>
<dbReference type="SUPFAM" id="SSF48264">
    <property type="entry name" value="Cytochrome P450"/>
    <property type="match status" value="1"/>
</dbReference>
<evidence type="ECO:0000313" key="7">
    <source>
        <dbReference type="EnsemblPlants" id="OGLUM08G18680.2"/>
    </source>
</evidence>
<dbReference type="GO" id="GO:0016125">
    <property type="term" value="P:sterol metabolic process"/>
    <property type="evidence" value="ECO:0007669"/>
    <property type="project" value="TreeGrafter"/>
</dbReference>
<keyword evidence="2 5" id="KW-0479">Metal-binding</keyword>
<dbReference type="InterPro" id="IPR017972">
    <property type="entry name" value="Cyt_P450_CS"/>
</dbReference>
<dbReference type="Pfam" id="PF00067">
    <property type="entry name" value="p450"/>
    <property type="match status" value="2"/>
</dbReference>
<dbReference type="GO" id="GO:0020037">
    <property type="term" value="F:heme binding"/>
    <property type="evidence" value="ECO:0007669"/>
    <property type="project" value="InterPro"/>
</dbReference>
<sequence length="555" mass="61663">MAFLLFFVFVTAAVLCFVVPAFLLLCTSVQRRRDVGQGGGRDWQKKKKLRLPPGSMGWPYVGETLQLYSQDPNVFFASKQKRYGEIFKTNLLGCPCVMLASPEAARFVLVSQARLFKPTYPPSKERMIGPSALFFHQGEYHLRLRRLVQAALAPDSLRALVPDVDAAVAATLAAWSGGHVASTFHAMKKVSARTRTRSCRQLPQTRGRSARRHATRVKLSDVWGARARARPGRLSFDVGVVTIFGGRLGRRHREELRTNYSVVERGYNCFPNRFPGTLYHKAIQARKRLRAILSEIVAERRARGGGGGGGGGDDLLGGLMRSRDDGTAGAVALLTDDQIADNVVGVLFAAQDTTASVLTWILKYLHDSPKLLEAVKAEQMAIYVANEGGKRPLTWTQTRSMTLTHQVILESLRMASIISFTFREAVADVEYKGFLIPKGWKVMPLFRNIHHNPDYFQDPQKFDPSRFKVAPRPSTFLPFGSGVHACPGNELAKLEMLVLVHRLVTAYRWEIVGASDEVEYSPFPVPRGGLNAKLWKQEPEEDMYMAMGTITAAGA</sequence>
<evidence type="ECO:0000256" key="4">
    <source>
        <dbReference type="ARBA" id="ARBA00023004"/>
    </source>
</evidence>
<evidence type="ECO:0000256" key="3">
    <source>
        <dbReference type="ARBA" id="ARBA00022989"/>
    </source>
</evidence>
<dbReference type="PROSITE" id="PS00086">
    <property type="entry name" value="CYTOCHROME_P450"/>
    <property type="match status" value="1"/>
</dbReference>
<keyword evidence="8" id="KW-1185">Reference proteome</keyword>
<dbReference type="AlphaFoldDB" id="A0A0E0AWI2"/>
<dbReference type="PRINTS" id="PR00463">
    <property type="entry name" value="EP450I"/>
</dbReference>
<protein>
    <submittedName>
        <fullName evidence="7">Uncharacterized protein</fullName>
    </submittedName>
</protein>
<dbReference type="Gene3D" id="1.10.630.10">
    <property type="entry name" value="Cytochrome P450"/>
    <property type="match status" value="2"/>
</dbReference>
<evidence type="ECO:0000256" key="6">
    <source>
        <dbReference type="RuleBase" id="RU000461"/>
    </source>
</evidence>
<dbReference type="CDD" id="cd11043">
    <property type="entry name" value="CYP90-like"/>
    <property type="match status" value="1"/>
</dbReference>
<dbReference type="STRING" id="40148.A0A0E0AWI2"/>
<proteinExistence type="inferred from homology"/>
<evidence type="ECO:0000313" key="8">
    <source>
        <dbReference type="Proteomes" id="UP000026961"/>
    </source>
</evidence>
<dbReference type="InterPro" id="IPR001128">
    <property type="entry name" value="Cyt_P450"/>
</dbReference>
<keyword evidence="3" id="KW-1133">Transmembrane helix</keyword>
<reference evidence="7" key="1">
    <citation type="submission" date="2015-04" db="UniProtKB">
        <authorList>
            <consortium name="EnsemblPlants"/>
        </authorList>
    </citation>
    <scope>IDENTIFICATION</scope>
</reference>
<name>A0A0E0AWI2_9ORYZ</name>
<keyword evidence="6" id="KW-0503">Monooxygenase</keyword>
<dbReference type="InterPro" id="IPR002401">
    <property type="entry name" value="Cyt_P450_E_grp-I"/>
</dbReference>
<evidence type="ECO:0000256" key="5">
    <source>
        <dbReference type="PIRSR" id="PIRSR602401-1"/>
    </source>
</evidence>
<keyword evidence="3" id="KW-0472">Membrane</keyword>
<keyword evidence="5 6" id="KW-0349">Heme</keyword>
<dbReference type="EnsemblPlants" id="OGLUM08G18680.2">
    <property type="protein sequence ID" value="OGLUM08G18680.2"/>
    <property type="gene ID" value="OGLUM08G18680"/>
</dbReference>
<feature type="binding site" description="axial binding residue" evidence="5">
    <location>
        <position position="486"/>
    </location>
    <ligand>
        <name>heme</name>
        <dbReference type="ChEBI" id="CHEBI:30413"/>
    </ligand>
    <ligandPart>
        <name>Fe</name>
        <dbReference type="ChEBI" id="CHEBI:18248"/>
    </ligandPart>
</feature>